<comment type="caution">
    <text evidence="1">The sequence shown here is derived from an EMBL/GenBank/DDBJ whole genome shotgun (WGS) entry which is preliminary data.</text>
</comment>
<dbReference type="EMBL" id="CAMKVN010005466">
    <property type="protein sequence ID" value="CAI2188899.1"/>
    <property type="molecule type" value="Genomic_DNA"/>
</dbReference>
<dbReference type="AlphaFoldDB" id="A0A9W4T1K5"/>
<feature type="non-terminal residue" evidence="1">
    <location>
        <position position="161"/>
    </location>
</feature>
<keyword evidence="2" id="KW-1185">Reference proteome</keyword>
<sequence>MEYNSQYKAKYRTKYKDYQILQDDTFLMEIKEQKNTSNIIILYETVTNTIKHQPGTITSDALKKLLNYLNTELKNYSYHLLIELYMALNQILEAVEKNRLKDWGIPLLVLASIPSNQKETKTDTFLKNDTFFTRNFPIEMRMFNNDQPLISETDVFHCIKK</sequence>
<evidence type="ECO:0000313" key="2">
    <source>
        <dbReference type="Proteomes" id="UP001153678"/>
    </source>
</evidence>
<gene>
    <name evidence="1" type="ORF">FWILDA_LOCUS13811</name>
</gene>
<evidence type="ECO:0000313" key="1">
    <source>
        <dbReference type="EMBL" id="CAI2188899.1"/>
    </source>
</evidence>
<proteinExistence type="predicted"/>
<reference evidence="1" key="1">
    <citation type="submission" date="2022-08" db="EMBL/GenBank/DDBJ databases">
        <authorList>
            <person name="Kallberg Y."/>
            <person name="Tangrot J."/>
            <person name="Rosling A."/>
        </authorList>
    </citation>
    <scope>NUCLEOTIDE SEQUENCE</scope>
    <source>
        <strain evidence="1">Wild A</strain>
    </source>
</reference>
<accession>A0A9W4T1K5</accession>
<dbReference type="Proteomes" id="UP001153678">
    <property type="component" value="Unassembled WGS sequence"/>
</dbReference>
<name>A0A9W4T1K5_9GLOM</name>
<organism evidence="1 2">
    <name type="scientific">Funneliformis geosporum</name>
    <dbReference type="NCBI Taxonomy" id="1117311"/>
    <lineage>
        <taxon>Eukaryota</taxon>
        <taxon>Fungi</taxon>
        <taxon>Fungi incertae sedis</taxon>
        <taxon>Mucoromycota</taxon>
        <taxon>Glomeromycotina</taxon>
        <taxon>Glomeromycetes</taxon>
        <taxon>Glomerales</taxon>
        <taxon>Glomeraceae</taxon>
        <taxon>Funneliformis</taxon>
    </lineage>
</organism>
<protein>
    <submittedName>
        <fullName evidence="1">4313_t:CDS:1</fullName>
    </submittedName>
</protein>